<protein>
    <submittedName>
        <fullName evidence="1">Uncharacterized protein</fullName>
    </submittedName>
</protein>
<organism evidence="1 2">
    <name type="scientific">Rhodotorula paludigena</name>
    <dbReference type="NCBI Taxonomy" id="86838"/>
    <lineage>
        <taxon>Eukaryota</taxon>
        <taxon>Fungi</taxon>
        <taxon>Dikarya</taxon>
        <taxon>Basidiomycota</taxon>
        <taxon>Pucciniomycotina</taxon>
        <taxon>Microbotryomycetes</taxon>
        <taxon>Sporidiobolales</taxon>
        <taxon>Sporidiobolaceae</taxon>
        <taxon>Rhodotorula</taxon>
    </lineage>
</organism>
<proteinExistence type="predicted"/>
<keyword evidence="2" id="KW-1185">Reference proteome</keyword>
<dbReference type="AlphaFoldDB" id="A0AAV5GFH5"/>
<gene>
    <name evidence="1" type="ORF">Rhopal_001939-T1</name>
</gene>
<dbReference type="EMBL" id="BQKY01000004">
    <property type="protein sequence ID" value="GJN88968.1"/>
    <property type="molecule type" value="Genomic_DNA"/>
</dbReference>
<accession>A0AAV5GFH5</accession>
<sequence length="471" mass="51746">MVWDGIDGDVTRTEIETALGMLRELEPLWENGQGNVLADGWLGQGMHDAGLLYEITGDIRAMDIMVQIADNIIALQNANTAGGGVRIWTGAKDSVWPTGELEPEDGKLVYAGCEQGLIVGNMVAAAVYILKSPCLWDLTPGPALDLEIDLVITQIPPEFDGPTVFNRTTTYKQRALAYIAAGDDTYRSFLWRFLDQRLNIINPPDARWDLTGDTRQAGTPMPWNRGMMIMYGYLKLAAAHETPDLWEPDTTAYYDTIAKQHITNFIDDLEHSTAVRNGVKTYDWNYSYGEDHTEEAQGVHAYFDIWGCWQTWQRNSAVFGVSNEVGTTFANTFEETISLGNGSFSGLVTGHSTTKSYMINRLYGGWGFYALWRRDWFDTLVAANTAVSFSGRTWLAIPLLWTKHALFLNDMTFWSGRFAHGYGVAVGTTGGDGTTSTTWGARSGAGALASYPAGALGITLVAAAALFADLA</sequence>
<dbReference type="Proteomes" id="UP001342314">
    <property type="component" value="Unassembled WGS sequence"/>
</dbReference>
<comment type="caution">
    <text evidence="1">The sequence shown here is derived from an EMBL/GenBank/DDBJ whole genome shotgun (WGS) entry which is preliminary data.</text>
</comment>
<reference evidence="1 2" key="1">
    <citation type="submission" date="2021-12" db="EMBL/GenBank/DDBJ databases">
        <title>High titer production of polyol ester of fatty acids by Rhodotorula paludigena BS15 towards product separation-free biomass refinery.</title>
        <authorList>
            <person name="Mano J."/>
            <person name="Ono H."/>
            <person name="Tanaka T."/>
            <person name="Naito K."/>
            <person name="Sushida H."/>
            <person name="Ike M."/>
            <person name="Tokuyasu K."/>
            <person name="Kitaoka M."/>
        </authorList>
    </citation>
    <scope>NUCLEOTIDE SEQUENCE [LARGE SCALE GENOMIC DNA]</scope>
    <source>
        <strain evidence="1 2">BS15</strain>
    </source>
</reference>
<evidence type="ECO:0000313" key="1">
    <source>
        <dbReference type="EMBL" id="GJN88968.1"/>
    </source>
</evidence>
<name>A0AAV5GFH5_9BASI</name>
<evidence type="ECO:0000313" key="2">
    <source>
        <dbReference type="Proteomes" id="UP001342314"/>
    </source>
</evidence>